<keyword evidence="2" id="KW-0808">Transferase</keyword>
<dbReference type="InterPro" id="IPR000182">
    <property type="entry name" value="GNAT_dom"/>
</dbReference>
<dbReference type="Gene3D" id="3.40.630.30">
    <property type="match status" value="1"/>
</dbReference>
<name>A0A8I1W5V2_PLESH</name>
<proteinExistence type="predicted"/>
<dbReference type="GO" id="GO:0016747">
    <property type="term" value="F:acyltransferase activity, transferring groups other than amino-acyl groups"/>
    <property type="evidence" value="ECO:0007669"/>
    <property type="project" value="InterPro"/>
</dbReference>
<protein>
    <submittedName>
        <fullName evidence="2">GNAT family N-acetyltransferase</fullName>
    </submittedName>
</protein>
<evidence type="ECO:0000313" key="3">
    <source>
        <dbReference type="Proteomes" id="UP000664658"/>
    </source>
</evidence>
<dbReference type="PANTHER" id="PTHR43233">
    <property type="entry name" value="FAMILY N-ACETYLTRANSFERASE, PUTATIVE (AFU_ORTHOLOGUE AFUA_6G03350)-RELATED"/>
    <property type="match status" value="1"/>
</dbReference>
<accession>A0A8I1W5V2</accession>
<comment type="caution">
    <text evidence="2">The sequence shown here is derived from an EMBL/GenBank/DDBJ whole genome shotgun (WGS) entry which is preliminary data.</text>
</comment>
<reference evidence="2" key="1">
    <citation type="submission" date="2021-03" db="EMBL/GenBank/DDBJ databases">
        <title>Plesiomonas shigelloides zfcc0051, isolated from zebrafish feces.</title>
        <authorList>
            <person name="Vanderhoek Z."/>
            <person name="Gaulke C."/>
        </authorList>
    </citation>
    <scope>NUCLEOTIDE SEQUENCE</scope>
    <source>
        <strain evidence="2">Zfcc0051</strain>
    </source>
</reference>
<dbReference type="RefSeq" id="WP_207541523.1">
    <property type="nucleotide sequence ID" value="NZ_JAFNAA010000002.1"/>
</dbReference>
<organism evidence="2 3">
    <name type="scientific">Plesiomonas shigelloides</name>
    <name type="common">Aeromonas shigelloides</name>
    <dbReference type="NCBI Taxonomy" id="703"/>
    <lineage>
        <taxon>Bacteria</taxon>
        <taxon>Pseudomonadati</taxon>
        <taxon>Pseudomonadota</taxon>
        <taxon>Gammaproteobacteria</taxon>
        <taxon>Enterobacterales</taxon>
        <taxon>Enterobacteriaceae</taxon>
        <taxon>Plesiomonas</taxon>
    </lineage>
</organism>
<dbReference type="CDD" id="cd04301">
    <property type="entry name" value="NAT_SF"/>
    <property type="match status" value="1"/>
</dbReference>
<dbReference type="Proteomes" id="UP000664658">
    <property type="component" value="Unassembled WGS sequence"/>
</dbReference>
<evidence type="ECO:0000259" key="1">
    <source>
        <dbReference type="PROSITE" id="PS51186"/>
    </source>
</evidence>
<feature type="domain" description="N-acetyltransferase" evidence="1">
    <location>
        <begin position="4"/>
        <end position="145"/>
    </location>
</feature>
<dbReference type="SUPFAM" id="SSF55729">
    <property type="entry name" value="Acyl-CoA N-acyltransferases (Nat)"/>
    <property type="match status" value="1"/>
</dbReference>
<dbReference type="PROSITE" id="PS51186">
    <property type="entry name" value="GNAT"/>
    <property type="match status" value="1"/>
</dbReference>
<evidence type="ECO:0000313" key="2">
    <source>
        <dbReference type="EMBL" id="MBO1106957.1"/>
    </source>
</evidence>
<dbReference type="InterPro" id="IPR016181">
    <property type="entry name" value="Acyl_CoA_acyltransferase"/>
</dbReference>
<dbReference type="AlphaFoldDB" id="A0A8I1W5V2"/>
<dbReference type="Pfam" id="PF13508">
    <property type="entry name" value="Acetyltransf_7"/>
    <property type="match status" value="1"/>
</dbReference>
<dbReference type="PANTHER" id="PTHR43233:SF1">
    <property type="entry name" value="FAMILY N-ACETYLTRANSFERASE, PUTATIVE (AFU_ORTHOLOGUE AFUA_6G03350)-RELATED"/>
    <property type="match status" value="1"/>
</dbReference>
<gene>
    <name evidence="2" type="ORF">J2R62_01750</name>
</gene>
<dbReference type="EMBL" id="JAFNAA010000002">
    <property type="protein sequence ID" value="MBO1106957.1"/>
    <property type="molecule type" value="Genomic_DNA"/>
</dbReference>
<dbReference type="InterPro" id="IPR053144">
    <property type="entry name" value="Acetyltransferase_Butenolide"/>
</dbReference>
<sequence>MQEIHISDQRKDVDDELVYQFLSGQSGWARRIPRETLLRGLDHSLCFTALKGDEQVGFCRVISDYATFAYLCDVFVVESYRGQGIAGSMLEAVMEHPDLQGLRRFVLTTSDAHALYNKYGFEPLARPQSFMEIHDPNIYKRADDE</sequence>